<accession>A0AA88L8G4</accession>
<keyword evidence="3" id="KW-0677">Repeat</keyword>
<dbReference type="GO" id="GO:0034198">
    <property type="term" value="P:cellular response to amino acid starvation"/>
    <property type="evidence" value="ECO:0007669"/>
    <property type="project" value="TreeGrafter"/>
</dbReference>
<evidence type="ECO:0000313" key="7">
    <source>
        <dbReference type="Proteomes" id="UP001187531"/>
    </source>
</evidence>
<name>A0AA88L8G4_ARTSF</name>
<feature type="domain" description="MIOS-like alpha-solenoid" evidence="5">
    <location>
        <begin position="379"/>
        <end position="590"/>
    </location>
</feature>
<protein>
    <recommendedName>
        <fullName evidence="8">WD repeat protein mio zinc-ribbon like domain-containing protein</fullName>
    </recommendedName>
</protein>
<evidence type="ECO:0000256" key="1">
    <source>
        <dbReference type="ARBA" id="ARBA00009713"/>
    </source>
</evidence>
<evidence type="ECO:0000259" key="5">
    <source>
        <dbReference type="Pfam" id="PF21719"/>
    </source>
</evidence>
<dbReference type="GO" id="GO:1904263">
    <property type="term" value="P:positive regulation of TORC1 signaling"/>
    <property type="evidence" value="ECO:0007669"/>
    <property type="project" value="TreeGrafter"/>
</dbReference>
<dbReference type="InterPro" id="IPR001680">
    <property type="entry name" value="WD40_rpt"/>
</dbReference>
<proteinExistence type="inferred from homology"/>
<dbReference type="InterPro" id="IPR036322">
    <property type="entry name" value="WD40_repeat_dom_sf"/>
</dbReference>
<keyword evidence="2" id="KW-0853">WD repeat</keyword>
<dbReference type="Pfam" id="PF21720">
    <property type="entry name" value="MIOS_WD40"/>
    <property type="match status" value="1"/>
</dbReference>
<dbReference type="AlphaFoldDB" id="A0AA88L8G4"/>
<dbReference type="InterPro" id="IPR031488">
    <property type="entry name" value="Zn_ribbon_mio"/>
</dbReference>
<organism evidence="6 7">
    <name type="scientific">Artemia franciscana</name>
    <name type="common">Brine shrimp</name>
    <name type="synonym">Artemia sanfranciscana</name>
    <dbReference type="NCBI Taxonomy" id="6661"/>
    <lineage>
        <taxon>Eukaryota</taxon>
        <taxon>Metazoa</taxon>
        <taxon>Ecdysozoa</taxon>
        <taxon>Arthropoda</taxon>
        <taxon>Crustacea</taxon>
        <taxon>Branchiopoda</taxon>
        <taxon>Anostraca</taxon>
        <taxon>Artemiidae</taxon>
        <taxon>Artemia</taxon>
    </lineage>
</organism>
<comment type="caution">
    <text evidence="6">The sequence shown here is derived from an EMBL/GenBank/DDBJ whole genome shotgun (WGS) entry which is preliminary data.</text>
</comment>
<keyword evidence="7" id="KW-1185">Reference proteome</keyword>
<dbReference type="Proteomes" id="UP001187531">
    <property type="component" value="Unassembled WGS sequence"/>
</dbReference>
<dbReference type="Gene3D" id="2.130.10.10">
    <property type="entry name" value="YVTN repeat-like/Quinoprotein amine dehydrogenase"/>
    <property type="match status" value="1"/>
</dbReference>
<dbReference type="PANTHER" id="PTHR16453:SF9">
    <property type="entry name" value="GATOR COMPLEX PROTEIN MIOS"/>
    <property type="match status" value="1"/>
</dbReference>
<comment type="similarity">
    <text evidence="1">Belongs to the WD repeat mio family.</text>
</comment>
<evidence type="ECO:0000259" key="4">
    <source>
        <dbReference type="Pfam" id="PF17034"/>
    </source>
</evidence>
<dbReference type="EMBL" id="JAVRJZ010000007">
    <property type="protein sequence ID" value="KAK2720957.1"/>
    <property type="molecule type" value="Genomic_DNA"/>
</dbReference>
<evidence type="ECO:0000256" key="2">
    <source>
        <dbReference type="ARBA" id="ARBA00022574"/>
    </source>
</evidence>
<dbReference type="SMART" id="SM00320">
    <property type="entry name" value="WD40"/>
    <property type="match status" value="3"/>
</dbReference>
<evidence type="ECO:0000313" key="6">
    <source>
        <dbReference type="EMBL" id="KAK2720957.1"/>
    </source>
</evidence>
<dbReference type="Pfam" id="PF21719">
    <property type="entry name" value="MIOS_a-sol"/>
    <property type="match status" value="1"/>
</dbReference>
<reference evidence="6" key="1">
    <citation type="submission" date="2023-07" db="EMBL/GenBank/DDBJ databases">
        <title>Chromosome-level genome assembly of Artemia franciscana.</title>
        <authorList>
            <person name="Jo E."/>
        </authorList>
    </citation>
    <scope>NUCLEOTIDE SEQUENCE</scope>
    <source>
        <tissue evidence="6">Whole body</tissue>
    </source>
</reference>
<dbReference type="PANTHER" id="PTHR16453">
    <property type="entry name" value="WD40 DOMAIN-CONTAINING PROTEIN MIO FAMILY MEMBER"/>
    <property type="match status" value="1"/>
</dbReference>
<dbReference type="InterPro" id="IPR015943">
    <property type="entry name" value="WD40/YVTN_repeat-like_dom_sf"/>
</dbReference>
<dbReference type="GO" id="GO:0005737">
    <property type="term" value="C:cytoplasm"/>
    <property type="evidence" value="ECO:0007669"/>
    <property type="project" value="TreeGrafter"/>
</dbReference>
<feature type="domain" description="GATOR2 complex protein MIO zinc-ribbon like" evidence="4">
    <location>
        <begin position="705"/>
        <end position="801"/>
    </location>
</feature>
<dbReference type="SUPFAM" id="SSF50978">
    <property type="entry name" value="WD40 repeat-like"/>
    <property type="match status" value="1"/>
</dbReference>
<dbReference type="CDD" id="cd16691">
    <property type="entry name" value="mRING-H2-C3H3C2_Mio"/>
    <property type="match status" value="1"/>
</dbReference>
<gene>
    <name evidence="6" type="ORF">QYM36_004743</name>
</gene>
<evidence type="ECO:0008006" key="8">
    <source>
        <dbReference type="Google" id="ProtNLM"/>
    </source>
</evidence>
<dbReference type="Pfam" id="PF17034">
    <property type="entry name" value="zinc_ribbon_16"/>
    <property type="match status" value="1"/>
</dbReference>
<dbReference type="InterPro" id="IPR037593">
    <property type="entry name" value="MIOS/Sea4"/>
</dbReference>
<sequence>MARLELLWSPVHKDYFILWGTEICLYKFEEKNALKSQQVSLSSTNAATLVSPPISTIPYMKCVAWCPEPENDMELAVGQTTGRVVLLDMKDELSAREFVTKHPRACNSLSWSPLERRLLLAGFEKHRSEFGAQVWDVNRSFSAPRLQKYLHTSVNPAPEPIYRIGESDSVQSLSWTKLGFSLVAGMGGKSLKLFDVRIPSKPEKSIGTRCVNGITMDPLNDNRLTSHGDCIVNVWDLRHFDKPVLSITAPKAVSKVAWSPTRPNFLGYLLRDQSSVGICDIQFCGSAGDDQEPFTLERDIAPPGEITSLVSFAWHPVLESRMITCSISGKLADFNITDRITMNWSPTSTIAWNHGRKVLKFIDESNRCYVRDEDIIVQMKSRATQGYGLKVDVNENVSFINDPDIQSVWKWMANCNNSEYKQAIKGIRFSLGIDSSENLKSESILLPWSGHTSLDRSVALRTYKSPQREESLALCGWDVDLEAQKEDPCRLACLAIFNAQIDKAARILTEAARHSPKYNGLDLIAVAISGFNGEGTKLWRDLCFLQGKHQTNPYIRSMFLFLSYEPLKFNDIVEDSELLICDRLGFALKFLPDAVLTTFIDTLSAKFIEEGNLAGLILTGFSKDGIVLIQNYIDRTGDVQNPVLLLAHNGQADILENPGTETWIQSYRCLLDEWRLWSYRAQLDVRLNQLNALEKIPQQVFLSCNFCSKSVVPSNLSKGAPKQKVSTCPSCGKPLPRCSICLFYVSVSSNPMRSSKNQMAQFDSWISWCQTCRHGGHAGHLLQWFSEEGECPVSGCDCRCMSLDTSPAMKALKITDT</sequence>
<evidence type="ECO:0000256" key="3">
    <source>
        <dbReference type="ARBA" id="ARBA00022737"/>
    </source>
</evidence>
<dbReference type="InterPro" id="IPR049092">
    <property type="entry name" value="MIOS_a-sol"/>
</dbReference>